<evidence type="ECO:0000256" key="3">
    <source>
        <dbReference type="ARBA" id="ARBA00022448"/>
    </source>
</evidence>
<accession>A0ABY5PFR1</accession>
<dbReference type="EMBL" id="CP088295">
    <property type="protein sequence ID" value="UUY03488.1"/>
    <property type="molecule type" value="Genomic_DNA"/>
</dbReference>
<dbReference type="InterPro" id="IPR029020">
    <property type="entry name" value="Ammonium/urea_transptr"/>
</dbReference>
<feature type="transmembrane region" description="Helical" evidence="8">
    <location>
        <begin position="173"/>
        <end position="195"/>
    </location>
</feature>
<dbReference type="SUPFAM" id="SSF111352">
    <property type="entry name" value="Ammonium transporter"/>
    <property type="match status" value="1"/>
</dbReference>
<feature type="transmembrane region" description="Helical" evidence="8">
    <location>
        <begin position="72"/>
        <end position="92"/>
    </location>
</feature>
<keyword evidence="4 8" id="KW-0812">Transmembrane</keyword>
<keyword evidence="9" id="KW-0732">Signal</keyword>
<name>A0ABY5PFR1_9ACTN</name>
<dbReference type="InterPro" id="IPR024041">
    <property type="entry name" value="NH4_transpt_AmtB-like_dom"/>
</dbReference>
<proteinExistence type="inferred from homology"/>
<evidence type="ECO:0000256" key="8">
    <source>
        <dbReference type="RuleBase" id="RU362002"/>
    </source>
</evidence>
<feature type="transmembrane region" description="Helical" evidence="8">
    <location>
        <begin position="373"/>
        <end position="393"/>
    </location>
</feature>
<feature type="transmembrane region" description="Helical" evidence="8">
    <location>
        <begin position="148"/>
        <end position="166"/>
    </location>
</feature>
<evidence type="ECO:0000256" key="1">
    <source>
        <dbReference type="ARBA" id="ARBA00004141"/>
    </source>
</evidence>
<evidence type="ECO:0000313" key="11">
    <source>
        <dbReference type="EMBL" id="UUY03488.1"/>
    </source>
</evidence>
<evidence type="ECO:0000256" key="9">
    <source>
        <dbReference type="SAM" id="SignalP"/>
    </source>
</evidence>
<feature type="signal peptide" evidence="9">
    <location>
        <begin position="1"/>
        <end position="16"/>
    </location>
</feature>
<dbReference type="InterPro" id="IPR018047">
    <property type="entry name" value="Ammonium_transpt_CS"/>
</dbReference>
<comment type="similarity">
    <text evidence="2 8">Belongs to the ammonia transporter channel (TC 1.A.11.2) family.</text>
</comment>
<feature type="domain" description="Ammonium transporter AmtB-like" evidence="10">
    <location>
        <begin position="36"/>
        <end position="469"/>
    </location>
</feature>
<dbReference type="PANTHER" id="PTHR11730">
    <property type="entry name" value="AMMONIUM TRANSPORTER"/>
    <property type="match status" value="1"/>
</dbReference>
<protein>
    <recommendedName>
        <fullName evidence="8">Ammonium transporter</fullName>
    </recommendedName>
</protein>
<feature type="chain" id="PRO_5045071443" description="Ammonium transporter" evidence="9">
    <location>
        <begin position="17"/>
        <end position="503"/>
    </location>
</feature>
<evidence type="ECO:0000256" key="6">
    <source>
        <dbReference type="ARBA" id="ARBA00023136"/>
    </source>
</evidence>
<keyword evidence="3 8" id="KW-0813">Transport</keyword>
<reference evidence="12" key="1">
    <citation type="submission" date="2021-11" db="EMBL/GenBank/DDBJ databases">
        <title>Cultivation dependent microbiological survey of springs from the worlds oldest radium mine currently devoted to the extraction of radon-saturated water.</title>
        <authorList>
            <person name="Kapinusova G."/>
            <person name="Smrhova T."/>
            <person name="Strejcek M."/>
            <person name="Suman J."/>
            <person name="Jani K."/>
            <person name="Pajer P."/>
            <person name="Uhlik O."/>
        </authorList>
    </citation>
    <scope>NUCLEOTIDE SEQUENCE [LARGE SCALE GENOMIC DNA]</scope>
    <source>
        <strain evidence="12">J379</strain>
    </source>
</reference>
<evidence type="ECO:0000256" key="5">
    <source>
        <dbReference type="ARBA" id="ARBA00022989"/>
    </source>
</evidence>
<dbReference type="RefSeq" id="WP_353863992.1">
    <property type="nucleotide sequence ID" value="NZ_CP088295.1"/>
</dbReference>
<evidence type="ECO:0000256" key="4">
    <source>
        <dbReference type="ARBA" id="ARBA00022692"/>
    </source>
</evidence>
<keyword evidence="5 8" id="KW-1133">Transmembrane helix</keyword>
<gene>
    <name evidence="11" type="ORF">LRS13_22910</name>
</gene>
<sequence>MLGLLVALALPGAAHAVPDTDAATFAIEEATGLNTLWVMVAAALVFFMQAGFLLLELGFSRGKNVGTLVAKILTNMSIALLGFYFVGFAFAFGAEPSGLTGLIGGHGFMLRDFTGIASPDTTLFPSGGSQAAFPVMGIFDVTVEAKFLFQYAFCAVSLAIVWGSTLERIKFGVYIMYAIVFSTIIYPIGAHWVFGGGFLQTGDWLGTGIVGMQDFAGSTAVHLIGATGALAALLILGPRKGKYGPDGKPRAIPGHNMPLFGLGVIILWLGWWGFNGGTALSALDGRFPEIILVTNVAAACGVLASITVSFLTSKTIDIGMAGNGAIAALVAITAPSGYVEVWAAIPIGLIAGAMVPILVGLIDKKVDDPVGVLTVHGLAGVWGTLACGLFTAPRLAQYNAFGDPEGGLFYSGSFAQLIAQAVGFCIAFGFVFILSYATFWIINKTYGLRVTEEEEDAGLDITEHGMYGYPEQFIPAPELVGYSPSAGGSAGGAVPTSKEVPAT</sequence>
<dbReference type="Gene3D" id="1.10.3430.10">
    <property type="entry name" value="Ammonium transporter AmtB like domains"/>
    <property type="match status" value="1"/>
</dbReference>
<dbReference type="Pfam" id="PF00909">
    <property type="entry name" value="Ammonium_transp"/>
    <property type="match status" value="1"/>
</dbReference>
<keyword evidence="6 8" id="KW-0472">Membrane</keyword>
<evidence type="ECO:0000313" key="12">
    <source>
        <dbReference type="Proteomes" id="UP001058860"/>
    </source>
</evidence>
<dbReference type="PANTHER" id="PTHR11730:SF89">
    <property type="entry name" value="AMMONIUM TRANSPORTER SLL0108-RELATED"/>
    <property type="match status" value="1"/>
</dbReference>
<feature type="transmembrane region" description="Helical" evidence="8">
    <location>
        <begin position="290"/>
        <end position="311"/>
    </location>
</feature>
<feature type="transmembrane region" description="Helical" evidence="8">
    <location>
        <begin position="215"/>
        <end position="236"/>
    </location>
</feature>
<feature type="transmembrane region" description="Helical" evidence="8">
    <location>
        <begin position="36"/>
        <end position="60"/>
    </location>
</feature>
<feature type="transmembrane region" description="Helical" evidence="8">
    <location>
        <begin position="341"/>
        <end position="361"/>
    </location>
</feature>
<evidence type="ECO:0000256" key="2">
    <source>
        <dbReference type="ARBA" id="ARBA00005887"/>
    </source>
</evidence>
<evidence type="ECO:0000259" key="10">
    <source>
        <dbReference type="Pfam" id="PF00909"/>
    </source>
</evidence>
<organism evidence="11 12">
    <name type="scientific">Svornostia abyssi</name>
    <dbReference type="NCBI Taxonomy" id="2898438"/>
    <lineage>
        <taxon>Bacteria</taxon>
        <taxon>Bacillati</taxon>
        <taxon>Actinomycetota</taxon>
        <taxon>Thermoleophilia</taxon>
        <taxon>Solirubrobacterales</taxon>
        <taxon>Baekduiaceae</taxon>
        <taxon>Svornostia</taxon>
    </lineage>
</organism>
<evidence type="ECO:0000256" key="7">
    <source>
        <dbReference type="ARBA" id="ARBA00023177"/>
    </source>
</evidence>
<comment type="subcellular location">
    <subcellularLocation>
        <location evidence="8">Cell membrane</location>
        <topology evidence="8">Multi-pass membrane protein</topology>
    </subcellularLocation>
    <subcellularLocation>
        <location evidence="1">Membrane</location>
        <topology evidence="1">Multi-pass membrane protein</topology>
    </subcellularLocation>
</comment>
<dbReference type="InterPro" id="IPR001905">
    <property type="entry name" value="Ammonium_transpt"/>
</dbReference>
<keyword evidence="7 8" id="KW-0924">Ammonia transport</keyword>
<feature type="transmembrane region" description="Helical" evidence="8">
    <location>
        <begin position="318"/>
        <end position="335"/>
    </location>
</feature>
<feature type="transmembrane region" description="Helical" evidence="8">
    <location>
        <begin position="257"/>
        <end position="274"/>
    </location>
</feature>
<keyword evidence="12" id="KW-1185">Reference proteome</keyword>
<dbReference type="PROSITE" id="PS01219">
    <property type="entry name" value="AMMONIUM_TRANSP"/>
    <property type="match status" value="1"/>
</dbReference>
<feature type="transmembrane region" description="Helical" evidence="8">
    <location>
        <begin position="413"/>
        <end position="442"/>
    </location>
</feature>
<dbReference type="NCBIfam" id="TIGR00836">
    <property type="entry name" value="amt"/>
    <property type="match status" value="1"/>
</dbReference>
<dbReference type="Proteomes" id="UP001058860">
    <property type="component" value="Chromosome"/>
</dbReference>